<evidence type="ECO:0000313" key="2">
    <source>
        <dbReference type="Proteomes" id="UP000248987"/>
    </source>
</evidence>
<dbReference type="EMBL" id="QLLQ01000026">
    <property type="protein sequence ID" value="RAJ18690.1"/>
    <property type="molecule type" value="Genomic_DNA"/>
</dbReference>
<dbReference type="InterPro" id="IPR032871">
    <property type="entry name" value="AHH_dom_containing"/>
</dbReference>
<protein>
    <submittedName>
        <fullName evidence="1">HNH/ENDO VII superfamily nuclease</fullName>
    </submittedName>
</protein>
<sequence length="385" mass="42578">MEAYTWQMKNFESGVLDAGLRAYYKSDSNITNTVNTFLKQNNFSNFSQTEAKAALTFGQTFYLNFQQFNWAFFNRDSEAIAEINNYLSEVILTTDKIGFISEMIDLMSLDIEPDTKALSFVLEAFEQNKIENTFDSAFLFSVNQYSDLDLSDVNNHDPVIINYLVKVAVLRSLNPEWSNTKVFWEASKDIVHIALDVFGVVPVVGEVADLINGAIYAIEGDGVNATLSVASAIPFVGYGSLATKYGLKITASTLGTQIKLVWKITANGIEFGSSSKLRKVLGITSSSLQAHHIIPWAKRTHPAVQKAALSSNAFHMNEALNGIPLNTAFHSGSHPNYSNLVQQYLDAIPTNATPEQAYTAISTLILNIRTALLNNPTTRINELIF</sequence>
<name>A0A1A7QKG4_9FLAO</name>
<gene>
    <name evidence="1" type="ORF">LX77_03725</name>
</gene>
<dbReference type="OrthoDB" id="3078827at2"/>
<evidence type="ECO:0000313" key="1">
    <source>
        <dbReference type="EMBL" id="RAJ18690.1"/>
    </source>
</evidence>
<accession>A0A1A7QKG4</accession>
<dbReference type="STRING" id="49280.A9996_18830"/>
<dbReference type="CDD" id="cd20745">
    <property type="entry name" value="FIX_RhsA_AHH_HNH-like"/>
    <property type="match status" value="1"/>
</dbReference>
<dbReference type="Pfam" id="PF14412">
    <property type="entry name" value="AHH"/>
    <property type="match status" value="1"/>
</dbReference>
<organism evidence="1 2">
    <name type="scientific">Gelidibacter algens</name>
    <dbReference type="NCBI Taxonomy" id="49280"/>
    <lineage>
        <taxon>Bacteria</taxon>
        <taxon>Pseudomonadati</taxon>
        <taxon>Bacteroidota</taxon>
        <taxon>Flavobacteriia</taxon>
        <taxon>Flavobacteriales</taxon>
        <taxon>Flavobacteriaceae</taxon>
        <taxon>Gelidibacter</taxon>
    </lineage>
</organism>
<proteinExistence type="predicted"/>
<dbReference type="Proteomes" id="UP000248987">
    <property type="component" value="Unassembled WGS sequence"/>
</dbReference>
<dbReference type="AlphaFoldDB" id="A0A1A7QKG4"/>
<keyword evidence="2" id="KW-1185">Reference proteome</keyword>
<comment type="caution">
    <text evidence="1">The sequence shown here is derived from an EMBL/GenBank/DDBJ whole genome shotgun (WGS) entry which is preliminary data.</text>
</comment>
<reference evidence="1 2" key="1">
    <citation type="submission" date="2018-06" db="EMBL/GenBank/DDBJ databases">
        <title>Genomic Encyclopedia of Archaeal and Bacterial Type Strains, Phase II (KMG-II): from individual species to whole genera.</title>
        <authorList>
            <person name="Goeker M."/>
        </authorList>
    </citation>
    <scope>NUCLEOTIDE SEQUENCE [LARGE SCALE GENOMIC DNA]</scope>
    <source>
        <strain evidence="1 2">DSM 12408</strain>
    </source>
</reference>